<feature type="region of interest" description="Disordered" evidence="1">
    <location>
        <begin position="32"/>
        <end position="57"/>
    </location>
</feature>
<comment type="caution">
    <text evidence="5">The sequence shown here is derived from an EMBL/GenBank/DDBJ whole genome shotgun (WGS) entry which is preliminary data.</text>
</comment>
<accession>A0ABU2NU51</accession>
<evidence type="ECO:0000259" key="3">
    <source>
        <dbReference type="Pfam" id="PF11258"/>
    </source>
</evidence>
<feature type="signal peptide" evidence="2">
    <location>
        <begin position="1"/>
        <end position="34"/>
    </location>
</feature>
<evidence type="ECO:0000313" key="5">
    <source>
        <dbReference type="EMBL" id="MDT0379502.1"/>
    </source>
</evidence>
<dbReference type="InterPro" id="IPR021416">
    <property type="entry name" value="DUF3048_N"/>
</dbReference>
<sequence length="329" mass="35110">MPGITPLRRPRYAGRLLTAALAAGALTFGATAHSAPGPAADSDRARPAAAATSPFTGLPAEPAPVLAVKVDNHRGARPHTGLDRADIVVVEQVEGGLGRLIGVYASDVPDAVGPVRSARDYNVEQLRMFDRPALAYSGAAEGVEEVIRNSPLYALSHDTFPAAYYRDAEGEAPHNLYVRPADVLAEAPDASLSDDIGFRFADDAPEDGEPTTTAGVEYPAFRADFTWSAEEERWLASFDGAPAETADGGRLGGRTVVIQEVEMRPSDVNPATPYIETVGEGSATVLRGGRAYETTWQRPDATSGTAFVRPDGERMRFDRGQVWIVYKEA</sequence>
<feature type="domain" description="DUF3048" evidence="3">
    <location>
        <begin position="56"/>
        <end position="190"/>
    </location>
</feature>
<dbReference type="Pfam" id="PF11258">
    <property type="entry name" value="DUF3048"/>
    <property type="match status" value="1"/>
</dbReference>
<dbReference type="InterPro" id="IPR035328">
    <property type="entry name" value="DUF3048_C"/>
</dbReference>
<name>A0ABU2NU51_9ACTN</name>
<dbReference type="RefSeq" id="WP_311673306.1">
    <property type="nucleotide sequence ID" value="NZ_JAVREQ010000009.1"/>
</dbReference>
<dbReference type="EMBL" id="JAVREQ010000009">
    <property type="protein sequence ID" value="MDT0379502.1"/>
    <property type="molecule type" value="Genomic_DNA"/>
</dbReference>
<feature type="domain" description="DUF3048" evidence="4">
    <location>
        <begin position="223"/>
        <end position="324"/>
    </location>
</feature>
<evidence type="ECO:0000313" key="6">
    <source>
        <dbReference type="Proteomes" id="UP001183414"/>
    </source>
</evidence>
<evidence type="ECO:0000256" key="1">
    <source>
        <dbReference type="SAM" id="MobiDB-lite"/>
    </source>
</evidence>
<evidence type="ECO:0000256" key="2">
    <source>
        <dbReference type="SAM" id="SignalP"/>
    </source>
</evidence>
<keyword evidence="2" id="KW-0732">Signal</keyword>
<dbReference type="Gene3D" id="3.50.90.10">
    <property type="entry name" value="YerB-like"/>
    <property type="match status" value="1"/>
</dbReference>
<reference evidence="6" key="1">
    <citation type="submission" date="2023-07" db="EMBL/GenBank/DDBJ databases">
        <title>30 novel species of actinomycetes from the DSMZ collection.</title>
        <authorList>
            <person name="Nouioui I."/>
        </authorList>
    </citation>
    <scope>NUCLEOTIDE SEQUENCE [LARGE SCALE GENOMIC DNA]</scope>
    <source>
        <strain evidence="6">DSM 42041</strain>
    </source>
</reference>
<evidence type="ECO:0000259" key="4">
    <source>
        <dbReference type="Pfam" id="PF17479"/>
    </source>
</evidence>
<organism evidence="5 6">
    <name type="scientific">Streptomyces hazeniae</name>
    <dbReference type="NCBI Taxonomy" id="3075538"/>
    <lineage>
        <taxon>Bacteria</taxon>
        <taxon>Bacillati</taxon>
        <taxon>Actinomycetota</taxon>
        <taxon>Actinomycetes</taxon>
        <taxon>Kitasatosporales</taxon>
        <taxon>Streptomycetaceae</taxon>
        <taxon>Streptomyces</taxon>
    </lineage>
</organism>
<proteinExistence type="predicted"/>
<dbReference type="Proteomes" id="UP001183414">
    <property type="component" value="Unassembled WGS sequence"/>
</dbReference>
<keyword evidence="6" id="KW-1185">Reference proteome</keyword>
<dbReference type="SUPFAM" id="SSF159774">
    <property type="entry name" value="YerB-like"/>
    <property type="match status" value="1"/>
</dbReference>
<protein>
    <submittedName>
        <fullName evidence="5">DUF3048 domain-containing protein</fullName>
    </submittedName>
</protein>
<dbReference type="Pfam" id="PF17479">
    <property type="entry name" value="DUF3048_C"/>
    <property type="match status" value="1"/>
</dbReference>
<feature type="chain" id="PRO_5047454719" evidence="2">
    <location>
        <begin position="35"/>
        <end position="329"/>
    </location>
</feature>
<gene>
    <name evidence="5" type="ORF">RM572_12075</name>
</gene>
<dbReference type="InterPro" id="IPR023158">
    <property type="entry name" value="YerB-like_sf"/>
</dbReference>